<dbReference type="Pfam" id="PF00590">
    <property type="entry name" value="TP_methylase"/>
    <property type="match status" value="1"/>
</dbReference>
<dbReference type="EC" id="1.3.1.54" evidence="7"/>
<dbReference type="NCBIfam" id="TIGR00715">
    <property type="entry name" value="precor6x_red"/>
    <property type="match status" value="1"/>
</dbReference>
<keyword evidence="2" id="KW-0169">Cobalamin biosynthesis</keyword>
<dbReference type="InterPro" id="IPR003723">
    <property type="entry name" value="Precorrin-6x_reduct"/>
</dbReference>
<name>A0A5P6VTB1_PSEXY</name>
<dbReference type="GO" id="GO:0008276">
    <property type="term" value="F:protein methyltransferase activity"/>
    <property type="evidence" value="ECO:0007669"/>
    <property type="project" value="InterPro"/>
</dbReference>
<dbReference type="SUPFAM" id="SSF53335">
    <property type="entry name" value="S-adenosyl-L-methionine-dependent methyltransferases"/>
    <property type="match status" value="1"/>
</dbReference>
<dbReference type="GO" id="GO:0009236">
    <property type="term" value="P:cobalamin biosynthetic process"/>
    <property type="evidence" value="ECO:0007669"/>
    <property type="project" value="UniProtKB-UniPathway"/>
</dbReference>
<dbReference type="CDD" id="cd11644">
    <property type="entry name" value="Precorrin-6Y-MT"/>
    <property type="match status" value="1"/>
</dbReference>
<dbReference type="InterPro" id="IPR014777">
    <property type="entry name" value="4pyrrole_Mease_sub1"/>
</dbReference>
<evidence type="ECO:0000256" key="5">
    <source>
        <dbReference type="ARBA" id="ARBA00022691"/>
    </source>
</evidence>
<dbReference type="PANTHER" id="PTHR43182:SF1">
    <property type="entry name" value="COBALT-PRECORRIN-7 C(5)-METHYLTRANSFERASE"/>
    <property type="match status" value="1"/>
</dbReference>
<dbReference type="PROSITE" id="PS51014">
    <property type="entry name" value="COBK_CBIJ"/>
    <property type="match status" value="1"/>
</dbReference>
<evidence type="ECO:0000313" key="7">
    <source>
        <dbReference type="EMBL" id="QFJ55955.1"/>
    </source>
</evidence>
<sequence>MKKVIIFGGTTEGRRLAEMLVNAKVSCVYCVATEYGKQPVMESDYLHVHQGRMDAAQMADLYRQQEPDAIVDATHPFAEIVKQEILESVFAYKEVPFFRLARDEEEGLDLSNCFFFDNNEECIRALKNTTGKVFLTTGSKELKAFCNDEELRERLVARVIPSEESLKICYDNGLKGSQIIAMQGPFTAGMNLAFLKECDAKVLVMKEGGKSSGQRERIVAANRLGVKVFLLKRPEENMQALDFNQVKSALFDLFDIKEDGQKITPDKKLLVTLAGFGMGFGTITSEVQVAINEADYIFGASRMLVGIDRDCKKYPYYLAKDIVPVLEQLASEIKYGVKKAVILFSGDTGFYSGSKKLIAAVEKLDYCTTKVLPGISSISALASKLNESWQDAVILSTHGVEDSYWKPRLVEAVTYNEKVFALTSGNTDIRTIGEMLINLTESTGAKFHIFAGTNLYSNEKIVSLTPEKCSVFNEDGLCTILIKNTNAISKPCAPGLTDDSFIREQVPMSKEEIRELSICKLRPGKNAVIYDVGSGTGSVAVELGLLDSSISVYAIELKPEACTLIRKNVSKFNLNNVSVIEGAAPDALEGLPIPSHVFIGGSGGRLDEIIATLKALNSPIRVVINSVTMETSAEIYNVTKKHQIKGADIVQVCVSKGKKAGDYTVMQGLNPVYIATFEL</sequence>
<dbReference type="KEGG" id="pxv:FXF36_14175"/>
<protein>
    <submittedName>
        <fullName evidence="7">Precorrin-6A reductase</fullName>
        <ecNumber evidence="7">1.3.1.54</ecNumber>
    </submittedName>
</protein>
<dbReference type="GO" id="GO:0016994">
    <property type="term" value="F:precorrin-6A reductase activity"/>
    <property type="evidence" value="ECO:0007669"/>
    <property type="project" value="UniProtKB-EC"/>
</dbReference>
<dbReference type="CDD" id="cd02440">
    <property type="entry name" value="AdoMet_MTases"/>
    <property type="match status" value="1"/>
</dbReference>
<evidence type="ECO:0000256" key="3">
    <source>
        <dbReference type="ARBA" id="ARBA00022603"/>
    </source>
</evidence>
<dbReference type="InterPro" id="IPR050714">
    <property type="entry name" value="Cobalamin_biosynth_MTase"/>
</dbReference>
<dbReference type="PANTHER" id="PTHR43182">
    <property type="entry name" value="COBALT-PRECORRIN-6B C(15)-METHYLTRANSFERASE (DECARBOXYLATING)"/>
    <property type="match status" value="1"/>
</dbReference>
<evidence type="ECO:0000256" key="1">
    <source>
        <dbReference type="ARBA" id="ARBA00004953"/>
    </source>
</evidence>
<dbReference type="InterPro" id="IPR000878">
    <property type="entry name" value="4pyrrol_Mease"/>
</dbReference>
<dbReference type="InterPro" id="IPR035996">
    <property type="entry name" value="4pyrrol_Methylase_sf"/>
</dbReference>
<gene>
    <name evidence="7" type="primary">cobK</name>
    <name evidence="7" type="ORF">FXF36_14175</name>
</gene>
<dbReference type="Gene3D" id="3.40.1010.10">
    <property type="entry name" value="Cobalt-precorrin-4 Transmethylase, Domain 1"/>
    <property type="match status" value="1"/>
</dbReference>
<evidence type="ECO:0000256" key="4">
    <source>
        <dbReference type="ARBA" id="ARBA00022679"/>
    </source>
</evidence>
<dbReference type="UniPathway" id="UPA00148"/>
<evidence type="ECO:0000313" key="8">
    <source>
        <dbReference type="Proteomes" id="UP000327030"/>
    </source>
</evidence>
<dbReference type="GO" id="GO:0032259">
    <property type="term" value="P:methylation"/>
    <property type="evidence" value="ECO:0007669"/>
    <property type="project" value="UniProtKB-KW"/>
</dbReference>
<keyword evidence="7" id="KW-0560">Oxidoreductase</keyword>
<dbReference type="EMBL" id="CP043028">
    <property type="protein sequence ID" value="QFJ55955.1"/>
    <property type="molecule type" value="Genomic_DNA"/>
</dbReference>
<dbReference type="Proteomes" id="UP000327030">
    <property type="component" value="Chromosome 1"/>
</dbReference>
<dbReference type="InterPro" id="IPR029063">
    <property type="entry name" value="SAM-dependent_MTases_sf"/>
</dbReference>
<dbReference type="RefSeq" id="WP_151625200.1">
    <property type="nucleotide sequence ID" value="NZ_CP043028.1"/>
</dbReference>
<keyword evidence="4" id="KW-0808">Transferase</keyword>
<dbReference type="Gene3D" id="3.40.50.150">
    <property type="entry name" value="Vaccinia Virus protein VP39"/>
    <property type="match status" value="1"/>
</dbReference>
<keyword evidence="3" id="KW-0489">Methyltransferase</keyword>
<organism evidence="7 8">
    <name type="scientific">Pseudobutyrivibrio xylanivorans</name>
    <dbReference type="NCBI Taxonomy" id="185007"/>
    <lineage>
        <taxon>Bacteria</taxon>
        <taxon>Bacillati</taxon>
        <taxon>Bacillota</taxon>
        <taxon>Clostridia</taxon>
        <taxon>Lachnospirales</taxon>
        <taxon>Lachnospiraceae</taxon>
        <taxon>Pseudobutyrivibrio</taxon>
    </lineage>
</organism>
<reference evidence="8" key="1">
    <citation type="submission" date="2019-08" db="EMBL/GenBank/DDBJ databases">
        <title>Complete Genome Sequence of the Polysaccharide-Degrading Rumen Bacterium Pseudobutyrivibrio xylanivorans MA3014.</title>
        <authorList>
            <person name="Palevich N."/>
            <person name="Maclean P.H."/>
            <person name="Kelly W.J."/>
            <person name="Leahy S.C."/>
            <person name="Rakonjac J."/>
            <person name="Attwood G.T."/>
        </authorList>
    </citation>
    <scope>NUCLEOTIDE SEQUENCE [LARGE SCALE GENOMIC DNA]</scope>
    <source>
        <strain evidence="8">MA3014</strain>
    </source>
</reference>
<dbReference type="InterPro" id="IPR012818">
    <property type="entry name" value="CbiE"/>
</dbReference>
<accession>A0A5P6VTB1</accession>
<feature type="domain" description="Tetrapyrrole methylase" evidence="6">
    <location>
        <begin position="271"/>
        <end position="439"/>
    </location>
</feature>
<proteinExistence type="predicted"/>
<dbReference type="InterPro" id="IPR014008">
    <property type="entry name" value="Cbl_synth_MTase_CbiT"/>
</dbReference>
<evidence type="ECO:0000259" key="6">
    <source>
        <dbReference type="Pfam" id="PF00590"/>
    </source>
</evidence>
<dbReference type="NCBIfam" id="TIGR02469">
    <property type="entry name" value="CbiT"/>
    <property type="match status" value="1"/>
</dbReference>
<evidence type="ECO:0000256" key="2">
    <source>
        <dbReference type="ARBA" id="ARBA00022573"/>
    </source>
</evidence>
<dbReference type="SUPFAM" id="SSF53790">
    <property type="entry name" value="Tetrapyrrole methylase"/>
    <property type="match status" value="1"/>
</dbReference>
<dbReference type="Pfam" id="PF02571">
    <property type="entry name" value="CbiJ"/>
    <property type="match status" value="1"/>
</dbReference>
<dbReference type="OrthoDB" id="9780707at2"/>
<dbReference type="AlphaFoldDB" id="A0A5P6VTB1"/>
<keyword evidence="5" id="KW-0949">S-adenosyl-L-methionine</keyword>
<comment type="pathway">
    <text evidence="1">Cofactor biosynthesis; adenosylcobalamin biosynthesis.</text>
</comment>